<gene>
    <name evidence="2" type="ORF">FEA48_00225</name>
</gene>
<dbReference type="CDD" id="cd22362">
    <property type="entry name" value="TnsA_endonuclease-like"/>
    <property type="match status" value="1"/>
</dbReference>
<name>A0A5R9AIA0_PSENT</name>
<feature type="domain" description="TnsA endonuclease N-terminal" evidence="1">
    <location>
        <begin position="73"/>
        <end position="169"/>
    </location>
</feature>
<dbReference type="GO" id="GO:0003676">
    <property type="term" value="F:nucleic acid binding"/>
    <property type="evidence" value="ECO:0007669"/>
    <property type="project" value="InterPro"/>
</dbReference>
<dbReference type="RefSeq" id="WP_138212034.1">
    <property type="nucleotide sequence ID" value="NZ_VASG01000001.1"/>
</dbReference>
<dbReference type="InterPro" id="IPR011856">
    <property type="entry name" value="tRNA_endonuc-like_dom_sf"/>
</dbReference>
<dbReference type="InterPro" id="IPR014833">
    <property type="entry name" value="TnsA_N"/>
</dbReference>
<dbReference type="Proteomes" id="UP000307510">
    <property type="component" value="Unassembled WGS sequence"/>
</dbReference>
<dbReference type="AlphaFoldDB" id="A0A5R9AIA0"/>
<dbReference type="SUPFAM" id="SSF52980">
    <property type="entry name" value="Restriction endonuclease-like"/>
    <property type="match status" value="1"/>
</dbReference>
<reference evidence="2 3" key="1">
    <citation type="submission" date="2019-05" db="EMBL/GenBank/DDBJ databases">
        <authorList>
            <person name="Moore K."/>
            <person name="O'Neill P."/>
            <person name="Farbos A."/>
            <person name="Studholme D.J."/>
        </authorList>
    </citation>
    <scope>NUCLEOTIDE SEQUENCE [LARGE SCALE GENOMIC DNA]</scope>
    <source>
        <strain evidence="2 3">DSM 9128</strain>
    </source>
</reference>
<evidence type="ECO:0000313" key="2">
    <source>
        <dbReference type="EMBL" id="TLP77657.1"/>
    </source>
</evidence>
<evidence type="ECO:0000313" key="3">
    <source>
        <dbReference type="Proteomes" id="UP000307510"/>
    </source>
</evidence>
<accession>A0A5R9AIA0</accession>
<dbReference type="Gene3D" id="3.40.1350.10">
    <property type="match status" value="1"/>
</dbReference>
<proteinExistence type="predicted"/>
<protein>
    <recommendedName>
        <fullName evidence="1">TnsA endonuclease N-terminal domain-containing protein</fullName>
    </recommendedName>
</protein>
<evidence type="ECO:0000259" key="1">
    <source>
        <dbReference type="Pfam" id="PF08722"/>
    </source>
</evidence>
<comment type="caution">
    <text evidence="2">The sequence shown here is derived from an EMBL/GenBank/DDBJ whole genome shotgun (WGS) entry which is preliminary data.</text>
</comment>
<reference evidence="3" key="2">
    <citation type="submission" date="2019-06" db="EMBL/GenBank/DDBJ databases">
        <title>AzeR, a transcriptional regulator that responds to azelaic acid in Pseudomonas nitroreducens.</title>
        <authorList>
            <person name="Bez C."/>
            <person name="Javvadi S.G."/>
            <person name="Bertani I."/>
            <person name="Devescovi G."/>
            <person name="Studholme D.J."/>
            <person name="Geller A."/>
            <person name="Levy A."/>
            <person name="Venturi V."/>
        </authorList>
    </citation>
    <scope>NUCLEOTIDE SEQUENCE [LARGE SCALE GENOMIC DNA]</scope>
    <source>
        <strain evidence="3">DSM 9128</strain>
    </source>
</reference>
<dbReference type="EMBL" id="VASG01000001">
    <property type="protein sequence ID" value="TLP77657.1"/>
    <property type="molecule type" value="Genomic_DNA"/>
</dbReference>
<dbReference type="Pfam" id="PF08722">
    <property type="entry name" value="Tn7_TnsA-like_N"/>
    <property type="match status" value="1"/>
</dbReference>
<organism evidence="2 3">
    <name type="scientific">Pseudomonas nitroreducens</name>
    <dbReference type="NCBI Taxonomy" id="46680"/>
    <lineage>
        <taxon>Bacteria</taxon>
        <taxon>Pseudomonadati</taxon>
        <taxon>Pseudomonadota</taxon>
        <taxon>Gammaproteobacteria</taxon>
        <taxon>Pseudomonadales</taxon>
        <taxon>Pseudomonadaceae</taxon>
        <taxon>Pseudomonas</taxon>
    </lineage>
</organism>
<sequence>MKAKRLESSSDIERHIRAGAGQGVRESYRPWLTVKDVPSLGRSRIVKGLTLNRRHHLLSDLEYHYFLLCDYSSEVVDIREQFPLLPIEKTRELAEISNIKHPQQPRSKNPLIMTTDFLLTIENSEGKVFNAAKSIKYEEHLNDSRTCEKLELERLYWEDQGIPWEIITEKSLPMKSILNIDYIYGKAKVSLSENIKSPGVISRFLSMLELHNDQEKTLSSIIKDASRNLPLTAEDAKHLFFHCVWSRHICIDIHSSTVELRKSVPFTINHSTSQENERDLKAC</sequence>
<dbReference type="InterPro" id="IPR011335">
    <property type="entry name" value="Restrct_endonuc-II-like"/>
</dbReference>